<organism evidence="1 2">
    <name type="scientific">Candidatus Nealsonbacteria bacterium RIFOXYB1_FULL_40_15</name>
    <dbReference type="NCBI Taxonomy" id="1801677"/>
    <lineage>
        <taxon>Bacteria</taxon>
        <taxon>Candidatus Nealsoniibacteriota</taxon>
    </lineage>
</organism>
<sequence>MIIVSACLAGIPCNYAGEATPDERVITLIKDGLAFPVCPEVLGGLPIPRSRTRIVEGDGYAVLDRKKGLLTADGRDVAKQFLRGAELTLKVLRLLGIDTVILKQDSPSCGCGRTLGGLFEPTRIKGDGVATALLKKEGVAVYPEETLADDKFFESLKVKHSKNKKELVLISMCGLGIPCQYRARSFSRKSFIAKLKEKYTLCPLCPEQLGGMPTPRVACRLERGRVIGKDGKDYTQPYRSGASLVLDFAKMVGIKRAYLKKGSPSCGVGGIMRKMLEEAGITVHLL</sequence>
<evidence type="ECO:0008006" key="3">
    <source>
        <dbReference type="Google" id="ProtNLM"/>
    </source>
</evidence>
<proteinExistence type="predicted"/>
<dbReference type="PANTHER" id="PTHR30087">
    <property type="entry name" value="INNER MEMBRANE PROTEIN"/>
    <property type="match status" value="1"/>
</dbReference>
<dbReference type="EMBL" id="MHMM01000006">
    <property type="protein sequence ID" value="OGZ27392.1"/>
    <property type="molecule type" value="Genomic_DNA"/>
</dbReference>
<reference evidence="1 2" key="1">
    <citation type="journal article" date="2016" name="Nat. Commun.">
        <title>Thousands of microbial genomes shed light on interconnected biogeochemical processes in an aquifer system.</title>
        <authorList>
            <person name="Anantharaman K."/>
            <person name="Brown C.T."/>
            <person name="Hug L.A."/>
            <person name="Sharon I."/>
            <person name="Castelle C.J."/>
            <person name="Probst A.J."/>
            <person name="Thomas B.C."/>
            <person name="Singh A."/>
            <person name="Wilkins M.J."/>
            <person name="Karaoz U."/>
            <person name="Brodie E.L."/>
            <person name="Williams K.H."/>
            <person name="Hubbard S.S."/>
            <person name="Banfield J.F."/>
        </authorList>
    </citation>
    <scope>NUCLEOTIDE SEQUENCE [LARGE SCALE GENOMIC DNA]</scope>
</reference>
<dbReference type="Pfam" id="PF04463">
    <property type="entry name" value="2-thiour_desulf"/>
    <property type="match status" value="2"/>
</dbReference>
<name>A0A1G2EPB4_9BACT</name>
<comment type="caution">
    <text evidence="1">The sequence shown here is derived from an EMBL/GenBank/DDBJ whole genome shotgun (WGS) entry which is preliminary data.</text>
</comment>
<protein>
    <recommendedName>
        <fullName evidence="3">Purine-nucleoside phosphorylase</fullName>
    </recommendedName>
</protein>
<dbReference type="InterPro" id="IPR007553">
    <property type="entry name" value="2-thiour_desulf"/>
</dbReference>
<dbReference type="PANTHER" id="PTHR30087:SF1">
    <property type="entry name" value="HYPOTHETICAL CYTOSOLIC PROTEIN"/>
    <property type="match status" value="1"/>
</dbReference>
<dbReference type="AlphaFoldDB" id="A0A1G2EPB4"/>
<dbReference type="STRING" id="1801677.A2365_02870"/>
<dbReference type="Proteomes" id="UP000177740">
    <property type="component" value="Unassembled WGS sequence"/>
</dbReference>
<evidence type="ECO:0000313" key="1">
    <source>
        <dbReference type="EMBL" id="OGZ27392.1"/>
    </source>
</evidence>
<gene>
    <name evidence="1" type="ORF">A2365_02870</name>
</gene>
<evidence type="ECO:0000313" key="2">
    <source>
        <dbReference type="Proteomes" id="UP000177740"/>
    </source>
</evidence>
<accession>A0A1G2EPB4</accession>